<dbReference type="Proteomes" id="UP001597094">
    <property type="component" value="Unassembled WGS sequence"/>
</dbReference>
<gene>
    <name evidence="2" type="ORF">ACFQ2O_02450</name>
</gene>
<dbReference type="PANTHER" id="PTHR43792">
    <property type="entry name" value="GNAT FAMILY, PUTATIVE (AFU_ORTHOLOGUE AFUA_3G00765)-RELATED-RELATED"/>
    <property type="match status" value="1"/>
</dbReference>
<accession>A0ABW3SM84</accession>
<evidence type="ECO:0000313" key="3">
    <source>
        <dbReference type="Proteomes" id="UP001597094"/>
    </source>
</evidence>
<keyword evidence="3" id="KW-1185">Reference proteome</keyword>
<dbReference type="GO" id="GO:0016746">
    <property type="term" value="F:acyltransferase activity"/>
    <property type="evidence" value="ECO:0007669"/>
    <property type="project" value="UniProtKB-KW"/>
</dbReference>
<dbReference type="SUPFAM" id="SSF55729">
    <property type="entry name" value="Acyl-CoA N-acyltransferases (Nat)"/>
    <property type="match status" value="1"/>
</dbReference>
<sequence>MLLSLSTTRLSLQLVELSDLNDVHALHALPETDEFNTLGIPEDIEQTKQILQSWIAASDAITNKAYTFSIRDKGTKSFVGLVALKLGSEKYNRGEVWYKLHVAHWGKGYATEALKAVLKYGFEILELHRIEAGCAVANTASIRVLEKVGMAKEGRKRKVLPLKSGWSDNFEFAILEEDWNSVNL</sequence>
<dbReference type="Pfam" id="PF13302">
    <property type="entry name" value="Acetyltransf_3"/>
    <property type="match status" value="1"/>
</dbReference>
<reference evidence="3" key="1">
    <citation type="journal article" date="2019" name="Int. J. Syst. Evol. Microbiol.">
        <title>The Global Catalogue of Microorganisms (GCM) 10K type strain sequencing project: providing services to taxonomists for standard genome sequencing and annotation.</title>
        <authorList>
            <consortium name="The Broad Institute Genomics Platform"/>
            <consortium name="The Broad Institute Genome Sequencing Center for Infectious Disease"/>
            <person name="Wu L."/>
            <person name="Ma J."/>
        </authorList>
    </citation>
    <scope>NUCLEOTIDE SEQUENCE [LARGE SCALE GENOMIC DNA]</scope>
    <source>
        <strain evidence="3">JCM 31319</strain>
    </source>
</reference>
<protein>
    <submittedName>
        <fullName evidence="2">GNAT family N-acetyltransferase</fullName>
        <ecNumber evidence="2">2.3.-.-</ecNumber>
    </submittedName>
</protein>
<dbReference type="EC" id="2.3.-.-" evidence="2"/>
<evidence type="ECO:0000313" key="2">
    <source>
        <dbReference type="EMBL" id="MFD1185051.1"/>
    </source>
</evidence>
<dbReference type="EMBL" id="JBHTLD010000011">
    <property type="protein sequence ID" value="MFD1185051.1"/>
    <property type="molecule type" value="Genomic_DNA"/>
</dbReference>
<dbReference type="RefSeq" id="WP_377522629.1">
    <property type="nucleotide sequence ID" value="NZ_JBHTLD010000011.1"/>
</dbReference>
<dbReference type="Gene3D" id="3.40.630.30">
    <property type="match status" value="1"/>
</dbReference>
<name>A0ABW3SM84_9BACT</name>
<evidence type="ECO:0000259" key="1">
    <source>
        <dbReference type="PROSITE" id="PS51186"/>
    </source>
</evidence>
<keyword evidence="2" id="KW-0012">Acyltransferase</keyword>
<keyword evidence="2" id="KW-0808">Transferase</keyword>
<proteinExistence type="predicted"/>
<dbReference type="InterPro" id="IPR000182">
    <property type="entry name" value="GNAT_dom"/>
</dbReference>
<comment type="caution">
    <text evidence="2">The sequence shown here is derived from an EMBL/GenBank/DDBJ whole genome shotgun (WGS) entry which is preliminary data.</text>
</comment>
<dbReference type="InterPro" id="IPR016181">
    <property type="entry name" value="Acyl_CoA_acyltransferase"/>
</dbReference>
<dbReference type="InterPro" id="IPR051531">
    <property type="entry name" value="N-acetyltransferase"/>
</dbReference>
<organism evidence="2 3">
    <name type="scientific">Pontibacter rugosus</name>
    <dbReference type="NCBI Taxonomy" id="1745966"/>
    <lineage>
        <taxon>Bacteria</taxon>
        <taxon>Pseudomonadati</taxon>
        <taxon>Bacteroidota</taxon>
        <taxon>Cytophagia</taxon>
        <taxon>Cytophagales</taxon>
        <taxon>Hymenobacteraceae</taxon>
        <taxon>Pontibacter</taxon>
    </lineage>
</organism>
<feature type="domain" description="N-acetyltransferase" evidence="1">
    <location>
        <begin position="10"/>
        <end position="177"/>
    </location>
</feature>
<dbReference type="PROSITE" id="PS51186">
    <property type="entry name" value="GNAT"/>
    <property type="match status" value="1"/>
</dbReference>